<evidence type="ECO:0000313" key="2">
    <source>
        <dbReference type="EMBL" id="MFC7703844.1"/>
    </source>
</evidence>
<evidence type="ECO:0000256" key="1">
    <source>
        <dbReference type="SAM" id="Phobius"/>
    </source>
</evidence>
<sequence>MRRLARAVLLLAMAASLVLSGLNLTRLADTGLGRGMIARSGDEIAAALDRAMALSATPEAIAARLQVLLQDDPRNWVAIGALLALAEDRSLTLPPEVTAAVSVADAEDNGLATKAATCAACALDARHCPLSPVLACHAPSILTPLGDVFVVVREGGNYLGGSEVDELDLGLSVIGLGAVALVPLSGGTSYTIAMGARAGKLAKRIGLLSQPLQALLRDSIRRGVDWGAVARSRNRDDIARALRPEILRPVGALLTDAQRLRRSLGAREALSVLRHADSPQEARLLANAAEATGGRMLGPLELVGKSRFLRVTMRLADEVWYAMAGFVAFIAGLANLIASGIGGALMRRARKGLARPVVPMPPHRMMQRHGLRSS</sequence>
<evidence type="ECO:0000313" key="3">
    <source>
        <dbReference type="Proteomes" id="UP001596516"/>
    </source>
</evidence>
<gene>
    <name evidence="2" type="ORF">ACFQXB_06525</name>
</gene>
<comment type="caution">
    <text evidence="2">The sequence shown here is derived from an EMBL/GenBank/DDBJ whole genome shotgun (WGS) entry which is preliminary data.</text>
</comment>
<reference evidence="3" key="1">
    <citation type="journal article" date="2019" name="Int. J. Syst. Evol. Microbiol.">
        <title>The Global Catalogue of Microorganisms (GCM) 10K type strain sequencing project: providing services to taxonomists for standard genome sequencing and annotation.</title>
        <authorList>
            <consortium name="The Broad Institute Genomics Platform"/>
            <consortium name="The Broad Institute Genome Sequencing Center for Infectious Disease"/>
            <person name="Wu L."/>
            <person name="Ma J."/>
        </authorList>
    </citation>
    <scope>NUCLEOTIDE SEQUENCE [LARGE SCALE GENOMIC DNA]</scope>
    <source>
        <strain evidence="3">CGMCC 1.12750</strain>
    </source>
</reference>
<accession>A0ABW2UK81</accession>
<keyword evidence="1" id="KW-0812">Transmembrane</keyword>
<keyword evidence="1" id="KW-1133">Transmembrane helix</keyword>
<keyword evidence="3" id="KW-1185">Reference proteome</keyword>
<feature type="transmembrane region" description="Helical" evidence="1">
    <location>
        <begin position="319"/>
        <end position="345"/>
    </location>
</feature>
<dbReference type="RefSeq" id="WP_377400967.1">
    <property type="nucleotide sequence ID" value="NZ_JBHTFQ010000003.1"/>
</dbReference>
<organism evidence="2 3">
    <name type="scientific">Plastorhodobacter daqingensis</name>
    <dbReference type="NCBI Taxonomy" id="1387281"/>
    <lineage>
        <taxon>Bacteria</taxon>
        <taxon>Pseudomonadati</taxon>
        <taxon>Pseudomonadota</taxon>
        <taxon>Alphaproteobacteria</taxon>
        <taxon>Rhodobacterales</taxon>
        <taxon>Paracoccaceae</taxon>
        <taxon>Plastorhodobacter</taxon>
    </lineage>
</organism>
<proteinExistence type="predicted"/>
<name>A0ABW2UK81_9RHOB</name>
<keyword evidence="1" id="KW-0472">Membrane</keyword>
<protein>
    <submittedName>
        <fullName evidence="2">Uncharacterized protein</fullName>
    </submittedName>
</protein>
<dbReference type="Proteomes" id="UP001596516">
    <property type="component" value="Unassembled WGS sequence"/>
</dbReference>
<dbReference type="EMBL" id="JBHTFQ010000003">
    <property type="protein sequence ID" value="MFC7703844.1"/>
    <property type="molecule type" value="Genomic_DNA"/>
</dbReference>